<dbReference type="EMBL" id="MQMG01000055">
    <property type="protein sequence ID" value="OKO89752.1"/>
    <property type="molecule type" value="Genomic_DNA"/>
</dbReference>
<dbReference type="EMBL" id="CP133076">
    <property type="protein sequence ID" value="WMJ15974.1"/>
    <property type="molecule type" value="Genomic_DNA"/>
</dbReference>
<feature type="domain" description="Transglutaminase-like" evidence="2">
    <location>
        <begin position="466"/>
        <end position="540"/>
    </location>
</feature>
<dbReference type="InterPro" id="IPR021878">
    <property type="entry name" value="TgpA_N"/>
</dbReference>
<feature type="transmembrane region" description="Helical" evidence="1">
    <location>
        <begin position="192"/>
        <end position="210"/>
    </location>
</feature>
<dbReference type="Proteomes" id="UP001223761">
    <property type="component" value="Chromosome"/>
</dbReference>
<reference evidence="4 6" key="4">
    <citation type="submission" date="2023-08" db="EMBL/GenBank/DDBJ databases">
        <title>Genome sequencing of the thermostable Gram positive bacteria Geobacillus proteiniphilus strain T-6.</title>
        <authorList>
            <person name="Shulami S."/>
            <person name="Shoham Y."/>
        </authorList>
    </citation>
    <scope>NUCLEOTIDE SEQUENCE [LARGE SCALE GENOMIC DNA]</scope>
    <source>
        <strain evidence="4 6">T-6</strain>
    </source>
</reference>
<feature type="transmembrane region" description="Helical" evidence="1">
    <location>
        <begin position="136"/>
        <end position="155"/>
    </location>
</feature>
<name>A0A1Q5SP52_9BACL</name>
<dbReference type="SUPFAM" id="SSF54001">
    <property type="entry name" value="Cysteine proteinases"/>
    <property type="match status" value="1"/>
</dbReference>
<reference evidence="3 5" key="1">
    <citation type="submission" date="2016-11" db="EMBL/GenBank/DDBJ databases">
        <authorList>
            <person name="Kadnikov V."/>
            <person name="Nazina T."/>
        </authorList>
    </citation>
    <scope>NUCLEOTIDE SEQUENCE [LARGE SCALE GENOMIC DNA]</scope>
    <source>
        <strain evidence="3 5">1017</strain>
    </source>
</reference>
<organism evidence="3 5">
    <name type="scientific">Geobacillus proteiniphilus</name>
    <dbReference type="NCBI Taxonomy" id="860353"/>
    <lineage>
        <taxon>Bacteria</taxon>
        <taxon>Bacillati</taxon>
        <taxon>Bacillota</taxon>
        <taxon>Bacilli</taxon>
        <taxon>Bacillales</taxon>
        <taxon>Anoxybacillaceae</taxon>
        <taxon>Geobacillus</taxon>
    </lineage>
</organism>
<dbReference type="Pfam" id="PF13559">
    <property type="entry name" value="DUF4129"/>
    <property type="match status" value="1"/>
</dbReference>
<evidence type="ECO:0000313" key="3">
    <source>
        <dbReference type="EMBL" id="OKO89752.1"/>
    </source>
</evidence>
<keyword evidence="1" id="KW-0812">Transmembrane</keyword>
<feature type="transmembrane region" description="Helical" evidence="1">
    <location>
        <begin position="12"/>
        <end position="29"/>
    </location>
</feature>
<dbReference type="Pfam" id="PF01841">
    <property type="entry name" value="Transglut_core"/>
    <property type="match status" value="1"/>
</dbReference>
<keyword evidence="6" id="KW-1185">Reference proteome</keyword>
<feature type="transmembrane region" description="Helical" evidence="1">
    <location>
        <begin position="66"/>
        <end position="89"/>
    </location>
</feature>
<sequence>MRPLRANMLSTVLPNALAAWLLTEWLWPLEAVTDTAHIGVFVSFVALCFGLHLLRVPIWLSALGKMVYIWWALSRLFSFASIAALPHALWRDSIVWLLGDRSSMPSDALRTFAFFLLLWAVSFLLHWLIVRRNRWFVPYALTVGYIAVLDTFLPYSGNGAILRLVALGFFAFVWLQGEELQAKAPSFRIGKWRAAALFIPAVALAAGYAGPKLPPQWPDPVAFIHSYGATSEQESDNRPAAGVKKIGYGQNDSRLGGPFIADDTVVFIAKDQGRHYWRVETKDIYTGKGWEAFQSEQVQSFGNGELIRYEWWSDKVKTVEQTAEITRQDQAFHLVYPLGLQQVQTSDHIVYRMHMATEKIYTTDQNANALPIRQYMLTYMEPDFPIEALRAAPPVQDPPFLKRYTQLPETLPQRVRELAKQITDGKETVYDKVKAIEQYFHLNGYTYETTDVAVPGPGQDYVDQFLFETKQGYCDNFSTSMAVLVRTLGIPARWVKGYTSGRLVGEQDGQSVYEVRNNDAHSWVEVYFEGIGWVPFEPTQGFVNPYAFSLAASNPEEPEPQPQPEERETPRVPLDQLLEQSSTAQAEHWWEKLADVWSWKTGLTTLVVLAVLGGAAYATRRKWWPRFTLFRFRRRKLDGAAWLISAYGALLRHLQDYGLKRRPHETLRQYAAEVDRLFETNEMNRLTKLYERAVYGTGIKEANVREAVKLWENLIKRTIS</sequence>
<dbReference type="InterPro" id="IPR052901">
    <property type="entry name" value="Bact_TGase-like"/>
</dbReference>
<dbReference type="RefSeq" id="WP_074044544.1">
    <property type="nucleotide sequence ID" value="NZ_CP133076.1"/>
</dbReference>
<evidence type="ECO:0000259" key="2">
    <source>
        <dbReference type="SMART" id="SM00460"/>
    </source>
</evidence>
<dbReference type="InterPro" id="IPR038765">
    <property type="entry name" value="Papain-like_cys_pep_sf"/>
</dbReference>
<dbReference type="InterPro" id="IPR002931">
    <property type="entry name" value="Transglutaminase-like"/>
</dbReference>
<protein>
    <submittedName>
        <fullName evidence="4">TransglutaminaseTgpA domain-containing protein</fullName>
    </submittedName>
</protein>
<dbReference type="SMART" id="SM00460">
    <property type="entry name" value="TGc"/>
    <property type="match status" value="1"/>
</dbReference>
<dbReference type="Proteomes" id="UP000186030">
    <property type="component" value="Unassembled WGS sequence"/>
</dbReference>
<keyword evidence="1" id="KW-0472">Membrane</keyword>
<feature type="transmembrane region" description="Helical" evidence="1">
    <location>
        <begin position="161"/>
        <end position="180"/>
    </location>
</feature>
<dbReference type="AlphaFoldDB" id="A0A1Q5SP52"/>
<dbReference type="InterPro" id="IPR025403">
    <property type="entry name" value="TgpA-like_C"/>
</dbReference>
<feature type="transmembrane region" description="Helical" evidence="1">
    <location>
        <begin position="35"/>
        <end position="54"/>
    </location>
</feature>
<keyword evidence="1" id="KW-1133">Transmembrane helix</keyword>
<evidence type="ECO:0000256" key="1">
    <source>
        <dbReference type="SAM" id="Phobius"/>
    </source>
</evidence>
<reference evidence="3" key="3">
    <citation type="journal article" date="2019" name="Int. J. Syst. Evol. Microbiol.">
        <title>Geobacillus proteiniphilus sp. nov., a thermophilic bacterium isolated from a high-temperature heavy oil reservoir in China.</title>
        <authorList>
            <person name="Semenova E.M."/>
            <person name="Sokolova D.S."/>
            <person name="Grouzdev D.S."/>
            <person name="Poltaraus A.B."/>
            <person name="Vinokurova N.G."/>
            <person name="Tourova T.P."/>
            <person name="Nazina T.N."/>
        </authorList>
    </citation>
    <scope>NUCLEOTIDE SEQUENCE</scope>
    <source>
        <strain evidence="3">1017</strain>
    </source>
</reference>
<dbReference type="Pfam" id="PF11992">
    <property type="entry name" value="TgpA_N"/>
    <property type="match status" value="1"/>
</dbReference>
<dbReference type="PANTHER" id="PTHR42736:SF1">
    <property type="entry name" value="PROTEIN-GLUTAMINE GAMMA-GLUTAMYLTRANSFERASE"/>
    <property type="match status" value="1"/>
</dbReference>
<evidence type="ECO:0000313" key="4">
    <source>
        <dbReference type="EMBL" id="WMJ15974.1"/>
    </source>
</evidence>
<gene>
    <name evidence="3" type="ORF">BRO54_3303</name>
    <name evidence="4" type="ORF">RA955_14875</name>
</gene>
<dbReference type="Gene3D" id="3.10.620.30">
    <property type="match status" value="1"/>
</dbReference>
<feature type="transmembrane region" description="Helical" evidence="1">
    <location>
        <begin position="109"/>
        <end position="129"/>
    </location>
</feature>
<evidence type="ECO:0000313" key="6">
    <source>
        <dbReference type="Proteomes" id="UP001223761"/>
    </source>
</evidence>
<accession>A0A1Q5SP52</accession>
<proteinExistence type="predicted"/>
<reference evidence="5" key="2">
    <citation type="submission" date="2017-01" db="EMBL/GenBank/DDBJ databases">
        <title>Genome sequencing and annotation of Geobacillus sp. 1017, a Hydrocarbon-Oxidizing Thermophilic Bacterium Isolated from a Heavy Oil Reservoir (China).</title>
        <authorList>
            <person name="Kadnikov V.V."/>
            <person name="Mardanov A.V."/>
            <person name="Poltaraus A.B."/>
            <person name="Sokolova D.S."/>
            <person name="Semenova E.M."/>
            <person name="Ravin N.V."/>
            <person name="Tourova T.P."/>
            <person name="Nazina T.N."/>
        </authorList>
    </citation>
    <scope>NUCLEOTIDE SEQUENCE [LARGE SCALE GENOMIC DNA]</scope>
    <source>
        <strain evidence="5">1017</strain>
    </source>
</reference>
<dbReference type="PANTHER" id="PTHR42736">
    <property type="entry name" value="PROTEIN-GLUTAMINE GAMMA-GLUTAMYLTRANSFERASE"/>
    <property type="match status" value="1"/>
</dbReference>
<evidence type="ECO:0000313" key="5">
    <source>
        <dbReference type="Proteomes" id="UP000186030"/>
    </source>
</evidence>